<feature type="transmembrane region" description="Helical" evidence="8">
    <location>
        <begin position="104"/>
        <end position="124"/>
    </location>
</feature>
<feature type="transmembrane region" description="Helical" evidence="8">
    <location>
        <begin position="130"/>
        <end position="153"/>
    </location>
</feature>
<keyword evidence="3 8" id="KW-0812">Transmembrane</keyword>
<dbReference type="Pfam" id="PF07690">
    <property type="entry name" value="MFS_1"/>
    <property type="match status" value="1"/>
</dbReference>
<gene>
    <name evidence="10" type="ORF">ACHAXA_007863</name>
</gene>
<evidence type="ECO:0000256" key="5">
    <source>
        <dbReference type="ARBA" id="ARBA00023136"/>
    </source>
</evidence>
<dbReference type="AlphaFoldDB" id="A0ABD3R8G5"/>
<comment type="subcellular location">
    <subcellularLocation>
        <location evidence="1">Membrane</location>
        <topology evidence="1">Multi-pass membrane protein</topology>
    </subcellularLocation>
</comment>
<feature type="transmembrane region" description="Helical" evidence="8">
    <location>
        <begin position="343"/>
        <end position="361"/>
    </location>
</feature>
<dbReference type="PROSITE" id="PS50850">
    <property type="entry name" value="MFS"/>
    <property type="match status" value="1"/>
</dbReference>
<feature type="transmembrane region" description="Helical" evidence="8">
    <location>
        <begin position="514"/>
        <end position="536"/>
    </location>
</feature>
<dbReference type="EMBL" id="JALLPB020000443">
    <property type="protein sequence ID" value="KAL3809078.1"/>
    <property type="molecule type" value="Genomic_DNA"/>
</dbReference>
<dbReference type="GO" id="GO:0016020">
    <property type="term" value="C:membrane"/>
    <property type="evidence" value="ECO:0007669"/>
    <property type="project" value="UniProtKB-SubCell"/>
</dbReference>
<feature type="transmembrane region" description="Helical" evidence="8">
    <location>
        <begin position="381"/>
        <end position="401"/>
    </location>
</feature>
<feature type="transmembrane region" description="Helical" evidence="8">
    <location>
        <begin position="413"/>
        <end position="433"/>
    </location>
</feature>
<evidence type="ECO:0000259" key="9">
    <source>
        <dbReference type="PROSITE" id="PS50850"/>
    </source>
</evidence>
<keyword evidence="5 8" id="KW-0472">Membrane</keyword>
<reference evidence="10 11" key="1">
    <citation type="submission" date="2024-10" db="EMBL/GenBank/DDBJ databases">
        <title>Updated reference genomes for cyclostephanoid diatoms.</title>
        <authorList>
            <person name="Roberts W.R."/>
            <person name="Alverson A.J."/>
        </authorList>
    </citation>
    <scope>NUCLEOTIDE SEQUENCE [LARGE SCALE GENOMIC DNA]</scope>
    <source>
        <strain evidence="10 11">AJA228-03</strain>
    </source>
</reference>
<evidence type="ECO:0000256" key="7">
    <source>
        <dbReference type="SAM" id="MobiDB-lite"/>
    </source>
</evidence>
<feature type="non-terminal residue" evidence="10">
    <location>
        <position position="1"/>
    </location>
</feature>
<feature type="transmembrane region" description="Helical" evidence="8">
    <location>
        <begin position="445"/>
        <end position="466"/>
    </location>
</feature>
<feature type="domain" description="Major facilitator superfamily (MFS) profile" evidence="9">
    <location>
        <begin position="34"/>
        <end position="537"/>
    </location>
</feature>
<evidence type="ECO:0000256" key="4">
    <source>
        <dbReference type="ARBA" id="ARBA00022989"/>
    </source>
</evidence>
<feature type="transmembrane region" description="Helical" evidence="8">
    <location>
        <begin position="74"/>
        <end position="97"/>
    </location>
</feature>
<name>A0ABD3R8G5_9STRA</name>
<evidence type="ECO:0000256" key="8">
    <source>
        <dbReference type="SAM" id="Phobius"/>
    </source>
</evidence>
<dbReference type="InterPro" id="IPR044770">
    <property type="entry name" value="MFS_spinster-like"/>
</dbReference>
<protein>
    <recommendedName>
        <fullName evidence="9">Major facilitator superfamily (MFS) profile domain-containing protein</fullName>
    </recommendedName>
</protein>
<feature type="transmembrane region" description="Helical" evidence="8">
    <location>
        <begin position="165"/>
        <end position="187"/>
    </location>
</feature>
<dbReference type="PANTHER" id="PTHR23505:SF79">
    <property type="entry name" value="PROTEIN SPINSTER"/>
    <property type="match status" value="1"/>
</dbReference>
<dbReference type="PANTHER" id="PTHR23505">
    <property type="entry name" value="SPINSTER"/>
    <property type="match status" value="1"/>
</dbReference>
<dbReference type="SUPFAM" id="SSF103473">
    <property type="entry name" value="MFS general substrate transporter"/>
    <property type="match status" value="1"/>
</dbReference>
<accession>A0ABD3R8G5</accession>
<evidence type="ECO:0000256" key="6">
    <source>
        <dbReference type="ARBA" id="ARBA00024338"/>
    </source>
</evidence>
<feature type="region of interest" description="Disordered" evidence="7">
    <location>
        <begin position="1"/>
        <end position="28"/>
    </location>
</feature>
<proteinExistence type="inferred from homology"/>
<comment type="similarity">
    <text evidence="6">Belongs to the major facilitator superfamily. Spinster (TC 2.A.1.49) family.</text>
</comment>
<evidence type="ECO:0000256" key="3">
    <source>
        <dbReference type="ARBA" id="ARBA00022692"/>
    </source>
</evidence>
<comment type="caution">
    <text evidence="10">The sequence shown here is derived from an EMBL/GenBank/DDBJ whole genome shotgun (WGS) entry which is preliminary data.</text>
</comment>
<dbReference type="InterPro" id="IPR011701">
    <property type="entry name" value="MFS"/>
</dbReference>
<evidence type="ECO:0000313" key="11">
    <source>
        <dbReference type="Proteomes" id="UP001530377"/>
    </source>
</evidence>
<dbReference type="InterPro" id="IPR020846">
    <property type="entry name" value="MFS_dom"/>
</dbReference>
<keyword evidence="2" id="KW-0813">Transport</keyword>
<sequence length="570" mass="61169">AIMPRQKMHDEHDATTSTTSPTSPPIRPPGRGLATLLYLLTTALLFADQNLLAPNLSAIADEFGFDDLERDRKLGGGISIAFFMVGLPASFVAGCLADVVDRRGLLFLIVVLVGEGACLSTYFLATTYARLYWCRALTGVGVGGALPLVYSVLGDLYEPRERGMASSAIGIGCGVGISLGQGISGILGPRYGWRAPFLVVSVPAIACAVLVWMCVPEVERCGGEMRAMGEDVLSIPSFAMTNRDDGVDDDMVAANDDVSDVEEVEEEREVEMVERIDSRTMLVAGDAPAQFLYVQLDDQEDSMGGAPCTVVMRNVVCGRITKYSNEFTRSHMQTLGTLLRRPSVLLCILQGAPGCIPWGIINTYLNDYLSSDRGLSVEGATLVVLAFGAGNFLGTVMGGIGSSHIYKRYGRRYPAVLSSVAAVFGCLPFWGMINLNFDPVDHKGIVVLGSISMLGGILSGITGPIVKSTLQNVTMPQMRGTAFALHTTFDDLGRGLGPAFVAWMIEKLGSRRRAFNVGAGGWILCGFLNSLLFWTVEVDEERVRLGVARLVVANDRNLSNQGDHEGADLL</sequence>
<evidence type="ECO:0000256" key="2">
    <source>
        <dbReference type="ARBA" id="ARBA00022448"/>
    </source>
</evidence>
<dbReference type="InterPro" id="IPR036259">
    <property type="entry name" value="MFS_trans_sf"/>
</dbReference>
<keyword evidence="4 8" id="KW-1133">Transmembrane helix</keyword>
<evidence type="ECO:0000313" key="10">
    <source>
        <dbReference type="EMBL" id="KAL3809078.1"/>
    </source>
</evidence>
<organism evidence="10 11">
    <name type="scientific">Cyclostephanos tholiformis</name>
    <dbReference type="NCBI Taxonomy" id="382380"/>
    <lineage>
        <taxon>Eukaryota</taxon>
        <taxon>Sar</taxon>
        <taxon>Stramenopiles</taxon>
        <taxon>Ochrophyta</taxon>
        <taxon>Bacillariophyta</taxon>
        <taxon>Coscinodiscophyceae</taxon>
        <taxon>Thalassiosirophycidae</taxon>
        <taxon>Stephanodiscales</taxon>
        <taxon>Stephanodiscaceae</taxon>
        <taxon>Cyclostephanos</taxon>
    </lineage>
</organism>
<keyword evidence="11" id="KW-1185">Reference proteome</keyword>
<dbReference type="Gene3D" id="1.20.1250.20">
    <property type="entry name" value="MFS general substrate transporter like domains"/>
    <property type="match status" value="1"/>
</dbReference>
<dbReference type="Proteomes" id="UP001530377">
    <property type="component" value="Unassembled WGS sequence"/>
</dbReference>
<evidence type="ECO:0000256" key="1">
    <source>
        <dbReference type="ARBA" id="ARBA00004141"/>
    </source>
</evidence>
<feature type="transmembrane region" description="Helical" evidence="8">
    <location>
        <begin position="193"/>
        <end position="215"/>
    </location>
</feature>